<gene>
    <name evidence="3" type="ORF">IV55_GL000975</name>
    <name evidence="2" type="ORF">LSI01_06830</name>
</gene>
<name>A0A0R2L534_9LACO</name>
<dbReference type="Proteomes" id="UP000321429">
    <property type="component" value="Unassembled WGS sequence"/>
</dbReference>
<dbReference type="STRING" id="348151.IV55_GL000975"/>
<evidence type="ECO:0000313" key="5">
    <source>
        <dbReference type="Proteomes" id="UP000321429"/>
    </source>
</evidence>
<dbReference type="EMBL" id="BJUD01000009">
    <property type="protein sequence ID" value="GEK28372.1"/>
    <property type="molecule type" value="Genomic_DNA"/>
</dbReference>
<dbReference type="RefSeq" id="WP_057811638.1">
    <property type="nucleotide sequence ID" value="NZ_BJUD01000009.1"/>
</dbReference>
<protein>
    <recommendedName>
        <fullName evidence="6">Integral membrane protein</fullName>
    </recommendedName>
</protein>
<evidence type="ECO:0000313" key="2">
    <source>
        <dbReference type="EMBL" id="GEK28372.1"/>
    </source>
</evidence>
<feature type="transmembrane region" description="Helical" evidence="1">
    <location>
        <begin position="20"/>
        <end position="37"/>
    </location>
</feature>
<feature type="transmembrane region" description="Helical" evidence="1">
    <location>
        <begin position="230"/>
        <end position="248"/>
    </location>
</feature>
<dbReference type="OrthoDB" id="2145555at2"/>
<keyword evidence="1" id="KW-1133">Transmembrane helix</keyword>
<feature type="transmembrane region" description="Helical" evidence="1">
    <location>
        <begin position="156"/>
        <end position="175"/>
    </location>
</feature>
<keyword evidence="1" id="KW-0812">Transmembrane</keyword>
<evidence type="ECO:0000313" key="3">
    <source>
        <dbReference type="EMBL" id="KRN93668.1"/>
    </source>
</evidence>
<keyword evidence="4" id="KW-1185">Reference proteome</keyword>
<feature type="transmembrane region" description="Helical" evidence="1">
    <location>
        <begin position="181"/>
        <end position="199"/>
    </location>
</feature>
<comment type="caution">
    <text evidence="3">The sequence shown here is derived from an EMBL/GenBank/DDBJ whole genome shotgun (WGS) entry which is preliminary data.</text>
</comment>
<feature type="transmembrane region" description="Helical" evidence="1">
    <location>
        <begin position="49"/>
        <end position="72"/>
    </location>
</feature>
<dbReference type="Proteomes" id="UP000051139">
    <property type="component" value="Unassembled WGS sequence"/>
</dbReference>
<evidence type="ECO:0008006" key="6">
    <source>
        <dbReference type="Google" id="ProtNLM"/>
    </source>
</evidence>
<reference evidence="2 5" key="2">
    <citation type="submission" date="2019-07" db="EMBL/GenBank/DDBJ databases">
        <title>Whole genome shotgun sequence of Lactobacillus siliginis NBRC 101315.</title>
        <authorList>
            <person name="Hosoyama A."/>
            <person name="Uohara A."/>
            <person name="Ohji S."/>
            <person name="Ichikawa N."/>
        </authorList>
    </citation>
    <scope>NUCLEOTIDE SEQUENCE [LARGE SCALE GENOMIC DNA]</scope>
    <source>
        <strain evidence="2 5">NBRC 101315</strain>
    </source>
</reference>
<feature type="transmembrane region" description="Helical" evidence="1">
    <location>
        <begin position="78"/>
        <end position="96"/>
    </location>
</feature>
<keyword evidence="1" id="KW-0472">Membrane</keyword>
<reference evidence="3 4" key="1">
    <citation type="journal article" date="2015" name="Genome Announc.">
        <title>Expanding the biotechnology potential of lactobacilli through comparative genomics of 213 strains and associated genera.</title>
        <authorList>
            <person name="Sun Z."/>
            <person name="Harris H.M."/>
            <person name="McCann A."/>
            <person name="Guo C."/>
            <person name="Argimon S."/>
            <person name="Zhang W."/>
            <person name="Yang X."/>
            <person name="Jeffery I.B."/>
            <person name="Cooney J.C."/>
            <person name="Kagawa T.F."/>
            <person name="Liu W."/>
            <person name="Song Y."/>
            <person name="Salvetti E."/>
            <person name="Wrobel A."/>
            <person name="Rasinkangas P."/>
            <person name="Parkhill J."/>
            <person name="Rea M.C."/>
            <person name="O'Sullivan O."/>
            <person name="Ritari J."/>
            <person name="Douillard F.P."/>
            <person name="Paul Ross R."/>
            <person name="Yang R."/>
            <person name="Briner A.E."/>
            <person name="Felis G.E."/>
            <person name="de Vos W.M."/>
            <person name="Barrangou R."/>
            <person name="Klaenhammer T.R."/>
            <person name="Caufield P.W."/>
            <person name="Cui Y."/>
            <person name="Zhang H."/>
            <person name="O'Toole P.W."/>
        </authorList>
    </citation>
    <scope>NUCLEOTIDE SEQUENCE [LARGE SCALE GENOMIC DNA]</scope>
    <source>
        <strain evidence="3 4">DSM 22696</strain>
    </source>
</reference>
<feature type="transmembrane region" description="Helical" evidence="1">
    <location>
        <begin position="103"/>
        <end position="121"/>
    </location>
</feature>
<accession>A0A0R2L534</accession>
<feature type="transmembrane region" description="Helical" evidence="1">
    <location>
        <begin position="127"/>
        <end position="147"/>
    </location>
</feature>
<evidence type="ECO:0000313" key="4">
    <source>
        <dbReference type="Proteomes" id="UP000051139"/>
    </source>
</evidence>
<sequence length="249" mass="28491">MQTATSTITKLQNWLKQLPWVSLSIFVIAQNIIWWSYPLHYGQLTNGSFHINQLLLFAYTVSISLASFLMFQANFKSLWAHVPILVSLILAFSGIIRGNLEILIMLLMFSGFWLVIEQRWLNLQNVWGLIIYSLLATFPISCAIFFFQNRYLSGTFLLNLLPLFACQLFFMAPIFETNLKRRQLTLIITGILLIAVIMVLRRSLLGVCGIAIVVLTILFNVNFANLKQRYVAPIYICAELVTTLLLVYA</sequence>
<dbReference type="PATRIC" id="fig|348151.3.peg.998"/>
<organism evidence="3 4">
    <name type="scientific">Furfurilactobacillus siliginis</name>
    <dbReference type="NCBI Taxonomy" id="348151"/>
    <lineage>
        <taxon>Bacteria</taxon>
        <taxon>Bacillati</taxon>
        <taxon>Bacillota</taxon>
        <taxon>Bacilli</taxon>
        <taxon>Lactobacillales</taxon>
        <taxon>Lactobacillaceae</taxon>
        <taxon>Furfurilactobacillus</taxon>
    </lineage>
</organism>
<evidence type="ECO:0000256" key="1">
    <source>
        <dbReference type="SAM" id="Phobius"/>
    </source>
</evidence>
<proteinExistence type="predicted"/>
<dbReference type="AlphaFoldDB" id="A0A0R2L534"/>
<feature type="transmembrane region" description="Helical" evidence="1">
    <location>
        <begin position="204"/>
        <end position="224"/>
    </location>
</feature>
<dbReference type="EMBL" id="JQCB01000021">
    <property type="protein sequence ID" value="KRN93668.1"/>
    <property type="molecule type" value="Genomic_DNA"/>
</dbReference>